<dbReference type="EMBL" id="CP115611">
    <property type="protein sequence ID" value="WBW71973.1"/>
    <property type="molecule type" value="Genomic_DNA"/>
</dbReference>
<evidence type="ECO:0000313" key="3">
    <source>
        <dbReference type="Proteomes" id="UP001212411"/>
    </source>
</evidence>
<reference evidence="2 3" key="1">
    <citation type="journal article" date="2023" name="G3 (Bethesda)">
        <title>A high-quality reference genome for the fission yeast Schizosaccharomyces osmophilus.</title>
        <authorList>
            <person name="Jia G.S."/>
            <person name="Zhang W.C."/>
            <person name="Liang Y."/>
            <person name="Liu X.H."/>
            <person name="Rhind N."/>
            <person name="Pidoux A."/>
            <person name="Brysch-Herzberg M."/>
            <person name="Du L.L."/>
        </authorList>
    </citation>
    <scope>NUCLEOTIDE SEQUENCE [LARGE SCALE GENOMIC DNA]</scope>
    <source>
        <strain evidence="2 3">CBS 15793</strain>
    </source>
</reference>
<feature type="compositionally biased region" description="Polar residues" evidence="1">
    <location>
        <begin position="296"/>
        <end position="310"/>
    </location>
</feature>
<sequence>MSSNDFSFDKGVVEDPFLSYEASVKSRPNISLNTHESYFQNAKHQDDLPSLNSGPDVATRENHGYMQESSRSGLSSLDANSRSQDPFGLERPVINHASMRNAVGPLAETSLERASPSENSTVLRELDELKFRLSNIEFHMSQHSPTISSASHSYSPYGNSRNAASHMNTQSFSPAPLNTMQTALSRLQTYHPSPAVLEPIKQAVQHAITLTHTTPSTVVEALCRSLAELCLGLVQQAIDASLSSHQPGQNSIEMAPHSTALDLSNSVHSSPSRSISTDTSAYSSPDRPLFRPPPSSQGYKSNYRSTSPSRASFRHSVFSDTSRFQSKLQRLPHSPLRPRQPSSSMSTSSTVRQPSMKYIENSQDSSFGPSFLDTSYNHSTPTKSSLNVSPEPESPL</sequence>
<proteinExistence type="predicted"/>
<feature type="compositionally biased region" description="Low complexity" evidence="1">
    <location>
        <begin position="269"/>
        <end position="280"/>
    </location>
</feature>
<protein>
    <submittedName>
        <fullName evidence="2">Gamma tubulin complex linker Mto2</fullName>
    </submittedName>
</protein>
<name>A0AAF0AV23_9SCHI</name>
<feature type="compositionally biased region" description="Low complexity" evidence="1">
    <location>
        <begin position="337"/>
        <end position="355"/>
    </location>
</feature>
<dbReference type="GeneID" id="80873651"/>
<gene>
    <name evidence="2" type="primary">mto2</name>
    <name evidence="2" type="ORF">SOMG_00166</name>
</gene>
<feature type="compositionally biased region" description="Polar residues" evidence="1">
    <location>
        <begin position="67"/>
        <end position="84"/>
    </location>
</feature>
<keyword evidence="3" id="KW-1185">Reference proteome</keyword>
<evidence type="ECO:0000313" key="2">
    <source>
        <dbReference type="EMBL" id="WBW71973.1"/>
    </source>
</evidence>
<feature type="region of interest" description="Disordered" evidence="1">
    <location>
        <begin position="42"/>
        <end position="89"/>
    </location>
</feature>
<dbReference type="KEGG" id="som:SOMG_00166"/>
<feature type="compositionally biased region" description="Polar residues" evidence="1">
    <location>
        <begin position="360"/>
        <end position="388"/>
    </location>
</feature>
<dbReference type="RefSeq" id="XP_056036216.1">
    <property type="nucleotide sequence ID" value="XM_056178962.1"/>
</dbReference>
<feature type="compositionally biased region" description="Polar residues" evidence="1">
    <location>
        <begin position="318"/>
        <end position="328"/>
    </location>
</feature>
<feature type="region of interest" description="Disordered" evidence="1">
    <location>
        <begin position="262"/>
        <end position="396"/>
    </location>
</feature>
<organism evidence="2 3">
    <name type="scientific">Schizosaccharomyces osmophilus</name>
    <dbReference type="NCBI Taxonomy" id="2545709"/>
    <lineage>
        <taxon>Eukaryota</taxon>
        <taxon>Fungi</taxon>
        <taxon>Dikarya</taxon>
        <taxon>Ascomycota</taxon>
        <taxon>Taphrinomycotina</taxon>
        <taxon>Schizosaccharomycetes</taxon>
        <taxon>Schizosaccharomycetales</taxon>
        <taxon>Schizosaccharomycetaceae</taxon>
        <taxon>Schizosaccharomyces</taxon>
    </lineage>
</organism>
<dbReference type="Proteomes" id="UP001212411">
    <property type="component" value="Chromosome 1"/>
</dbReference>
<dbReference type="AlphaFoldDB" id="A0AAF0AV23"/>
<accession>A0AAF0AV23</accession>
<evidence type="ECO:0000256" key="1">
    <source>
        <dbReference type="SAM" id="MobiDB-lite"/>
    </source>
</evidence>